<keyword evidence="2" id="KW-1185">Reference proteome</keyword>
<dbReference type="Proteomes" id="UP000317043">
    <property type="component" value="Unassembled WGS sequence"/>
</dbReference>
<dbReference type="AlphaFoldDB" id="A0A543B3S6"/>
<accession>A0A543B3S6</accession>
<protein>
    <submittedName>
        <fullName evidence="1">Uncharacterized protein</fullName>
    </submittedName>
</protein>
<name>A0A543B3S6_9ACTN</name>
<gene>
    <name evidence="1" type="ORF">FB566_5093</name>
</gene>
<reference evidence="1 2" key="1">
    <citation type="submission" date="2019-06" db="EMBL/GenBank/DDBJ databases">
        <title>Sequencing the genomes of 1000 actinobacteria strains.</title>
        <authorList>
            <person name="Klenk H.-P."/>
        </authorList>
    </citation>
    <scope>NUCLEOTIDE SEQUENCE [LARGE SCALE GENOMIC DNA]</scope>
    <source>
        <strain evidence="1 2">DSM 45928</strain>
    </source>
</reference>
<evidence type="ECO:0000313" key="1">
    <source>
        <dbReference type="EMBL" id="TQL79485.1"/>
    </source>
</evidence>
<dbReference type="EMBL" id="VFOW01000001">
    <property type="protein sequence ID" value="TQL79485.1"/>
    <property type="molecule type" value="Genomic_DNA"/>
</dbReference>
<dbReference type="PROSITE" id="PS51257">
    <property type="entry name" value="PROKAR_LIPOPROTEIN"/>
    <property type="match status" value="1"/>
</dbReference>
<organism evidence="1 2">
    <name type="scientific">Stackebrandtia endophytica</name>
    <dbReference type="NCBI Taxonomy" id="1496996"/>
    <lineage>
        <taxon>Bacteria</taxon>
        <taxon>Bacillati</taxon>
        <taxon>Actinomycetota</taxon>
        <taxon>Actinomycetes</taxon>
        <taxon>Glycomycetales</taxon>
        <taxon>Glycomycetaceae</taxon>
        <taxon>Stackebrandtia</taxon>
    </lineage>
</organism>
<proteinExistence type="predicted"/>
<comment type="caution">
    <text evidence="1">The sequence shown here is derived from an EMBL/GenBank/DDBJ whole genome shotgun (WGS) entry which is preliminary data.</text>
</comment>
<evidence type="ECO:0000313" key="2">
    <source>
        <dbReference type="Proteomes" id="UP000317043"/>
    </source>
</evidence>
<sequence>MEVMRSTLGIVLGGALGVSLGACGVSGSVDCEAVSMEMAGLSDNLGQDGAAGEEFERDLAAFRETGKAAGDTDLEHAIADYADVAAELHVELIAAVERSDTEVGPGFDPTEIVGLADNVEKACREI</sequence>
<dbReference type="InParanoid" id="A0A543B3S6"/>